<name>A0A2N6SL73_9LACT</name>
<dbReference type="PANTHER" id="PTHR43400:SF10">
    <property type="entry name" value="3-OXOSTEROID 1-DEHYDROGENASE"/>
    <property type="match status" value="1"/>
</dbReference>
<dbReference type="Proteomes" id="UP000235682">
    <property type="component" value="Unassembled WGS sequence"/>
</dbReference>
<gene>
    <name evidence="6" type="ORF">CJ205_07585</name>
</gene>
<evidence type="ECO:0000256" key="2">
    <source>
        <dbReference type="ARBA" id="ARBA00022630"/>
    </source>
</evidence>
<dbReference type="InterPro" id="IPR003953">
    <property type="entry name" value="FAD-dep_OxRdtase_2_FAD-bd"/>
</dbReference>
<evidence type="ECO:0000256" key="3">
    <source>
        <dbReference type="ARBA" id="ARBA00022827"/>
    </source>
</evidence>
<accession>A0A2N6SL73</accession>
<protein>
    <recommendedName>
        <fullName evidence="5">FAD-dependent oxidoreductase 2 FAD-binding domain-containing protein</fullName>
    </recommendedName>
</protein>
<dbReference type="GO" id="GO:0008202">
    <property type="term" value="P:steroid metabolic process"/>
    <property type="evidence" value="ECO:0007669"/>
    <property type="project" value="UniProtKB-ARBA"/>
</dbReference>
<dbReference type="InterPro" id="IPR036188">
    <property type="entry name" value="FAD/NAD-bd_sf"/>
</dbReference>
<reference evidence="6 7" key="1">
    <citation type="submission" date="2017-09" db="EMBL/GenBank/DDBJ databases">
        <title>Bacterial strain isolated from the female urinary microbiota.</title>
        <authorList>
            <person name="Thomas-White K."/>
            <person name="Kumar N."/>
            <person name="Forster S."/>
            <person name="Putonti C."/>
            <person name="Lawley T."/>
            <person name="Wolfe A.J."/>
        </authorList>
    </citation>
    <scope>NUCLEOTIDE SEQUENCE [LARGE SCALE GENOMIC DNA]</scope>
    <source>
        <strain evidence="6 7">UMB0852</strain>
    </source>
</reference>
<organism evidence="6 7">
    <name type="scientific">Dolosicoccus paucivorans</name>
    <dbReference type="NCBI Taxonomy" id="84521"/>
    <lineage>
        <taxon>Bacteria</taxon>
        <taxon>Bacillati</taxon>
        <taxon>Bacillota</taxon>
        <taxon>Bacilli</taxon>
        <taxon>Lactobacillales</taxon>
        <taxon>Aerococcaceae</taxon>
        <taxon>Dolosicoccus</taxon>
    </lineage>
</organism>
<keyword evidence="7" id="KW-1185">Reference proteome</keyword>
<evidence type="ECO:0000259" key="5">
    <source>
        <dbReference type="Pfam" id="PF00890"/>
    </source>
</evidence>
<evidence type="ECO:0000256" key="1">
    <source>
        <dbReference type="ARBA" id="ARBA00001974"/>
    </source>
</evidence>
<sequence>MGNVGDGHLAALDLGAQMTEFQDSMSGVFNANPYDRGEVGDPTNDYPFEALVVDMDGKRRFKEDGNSHEQKFHFKRPVGRNTAWVIMDSKTSTKFFDLDEFVERTAKGDQIIQAFKADTIEELAAKIEVPAKTLTAEVERYNKLVDQGEDTDQGKDAKFLEAVEIGPFYGVLLYDGTRGIYGGIQSSKDAEVLNANGEPIPGLYASGVISSGDYLGDYYAGRQALTLASHMGYIAGKTASKKI</sequence>
<proteinExistence type="predicted"/>
<dbReference type="InterPro" id="IPR050315">
    <property type="entry name" value="FAD-oxidoreductase_2"/>
</dbReference>
<comment type="caution">
    <text evidence="6">The sequence shown here is derived from an EMBL/GenBank/DDBJ whole genome shotgun (WGS) entry which is preliminary data.</text>
</comment>
<feature type="domain" description="FAD-dependent oxidoreductase 2 FAD-binding" evidence="5">
    <location>
        <begin position="51"/>
        <end position="213"/>
    </location>
</feature>
<dbReference type="GO" id="GO:0033765">
    <property type="term" value="F:steroid dehydrogenase activity, acting on the CH-CH group of donors"/>
    <property type="evidence" value="ECO:0007669"/>
    <property type="project" value="UniProtKB-ARBA"/>
</dbReference>
<dbReference type="OrthoDB" id="9806724at2"/>
<dbReference type="InterPro" id="IPR027477">
    <property type="entry name" value="Succ_DH/fumarate_Rdtase_cat_sf"/>
</dbReference>
<keyword evidence="3" id="KW-0274">FAD</keyword>
<evidence type="ECO:0000256" key="4">
    <source>
        <dbReference type="ARBA" id="ARBA00023002"/>
    </source>
</evidence>
<keyword evidence="4" id="KW-0560">Oxidoreductase</keyword>
<comment type="cofactor">
    <cofactor evidence="1">
        <name>FAD</name>
        <dbReference type="ChEBI" id="CHEBI:57692"/>
    </cofactor>
</comment>
<dbReference type="AlphaFoldDB" id="A0A2N6SL73"/>
<dbReference type="EMBL" id="PNHE01000042">
    <property type="protein sequence ID" value="PMC57834.1"/>
    <property type="molecule type" value="Genomic_DNA"/>
</dbReference>
<evidence type="ECO:0000313" key="6">
    <source>
        <dbReference type="EMBL" id="PMC57834.1"/>
    </source>
</evidence>
<dbReference type="Gene3D" id="3.50.50.60">
    <property type="entry name" value="FAD/NAD(P)-binding domain"/>
    <property type="match status" value="1"/>
</dbReference>
<keyword evidence="2" id="KW-0285">Flavoprotein</keyword>
<dbReference type="Gene3D" id="3.90.700.10">
    <property type="entry name" value="Succinate dehydrogenase/fumarate reductase flavoprotein, catalytic domain"/>
    <property type="match status" value="1"/>
</dbReference>
<dbReference type="SUPFAM" id="SSF56425">
    <property type="entry name" value="Succinate dehydrogenase/fumarate reductase flavoprotein, catalytic domain"/>
    <property type="match status" value="1"/>
</dbReference>
<dbReference type="Pfam" id="PF00890">
    <property type="entry name" value="FAD_binding_2"/>
    <property type="match status" value="1"/>
</dbReference>
<evidence type="ECO:0000313" key="7">
    <source>
        <dbReference type="Proteomes" id="UP000235682"/>
    </source>
</evidence>
<dbReference type="PANTHER" id="PTHR43400">
    <property type="entry name" value="FUMARATE REDUCTASE"/>
    <property type="match status" value="1"/>
</dbReference>